<name>A0ABS2U2E1_9ACTN</name>
<dbReference type="Pfam" id="PF19664">
    <property type="entry name" value="DUF6167"/>
    <property type="match status" value="1"/>
</dbReference>
<sequence>MFRRLFWFFSGATAGVWATVKVNRALRRLSPDSLAATAADRALETGARLRLFARDVRAGMAQREGELHDALGLRTGHPELPGRAAQRALEPGEDLQGRHHDDRAGRPARDSDLPAPRRGITYDAHENRKDEH</sequence>
<dbReference type="Proteomes" id="UP000749040">
    <property type="component" value="Unassembled WGS sequence"/>
</dbReference>
<reference evidence="2 3" key="1">
    <citation type="submission" date="2021-01" db="EMBL/GenBank/DDBJ databases">
        <title>Streptomyces acididurans sp. nov., isolated from a peat swamp forest soil.</title>
        <authorList>
            <person name="Chantavorakit T."/>
            <person name="Duangmal K."/>
        </authorList>
    </citation>
    <scope>NUCLEOTIDE SEQUENCE [LARGE SCALE GENOMIC DNA]</scope>
    <source>
        <strain evidence="2 3">KK5PA1</strain>
    </source>
</reference>
<dbReference type="InterPro" id="IPR046165">
    <property type="entry name" value="DUF6167"/>
</dbReference>
<dbReference type="RefSeq" id="WP_205363216.1">
    <property type="nucleotide sequence ID" value="NZ_JADKYB010000028.1"/>
</dbReference>
<proteinExistence type="predicted"/>
<organism evidence="2 3">
    <name type="scientific">Actinacidiphila acididurans</name>
    <dbReference type="NCBI Taxonomy" id="2784346"/>
    <lineage>
        <taxon>Bacteria</taxon>
        <taxon>Bacillati</taxon>
        <taxon>Actinomycetota</taxon>
        <taxon>Actinomycetes</taxon>
        <taxon>Kitasatosporales</taxon>
        <taxon>Streptomycetaceae</taxon>
        <taxon>Actinacidiphila</taxon>
    </lineage>
</organism>
<evidence type="ECO:0000256" key="1">
    <source>
        <dbReference type="SAM" id="MobiDB-lite"/>
    </source>
</evidence>
<feature type="compositionally biased region" description="Basic and acidic residues" evidence="1">
    <location>
        <begin position="123"/>
        <end position="132"/>
    </location>
</feature>
<feature type="region of interest" description="Disordered" evidence="1">
    <location>
        <begin position="67"/>
        <end position="132"/>
    </location>
</feature>
<comment type="caution">
    <text evidence="2">The sequence shown here is derived from an EMBL/GenBank/DDBJ whole genome shotgun (WGS) entry which is preliminary data.</text>
</comment>
<protein>
    <recommendedName>
        <fullName evidence="4">Secreted protein</fullName>
    </recommendedName>
</protein>
<keyword evidence="3" id="KW-1185">Reference proteome</keyword>
<accession>A0ABS2U2E1</accession>
<gene>
    <name evidence="2" type="ORF">ITX44_35450</name>
</gene>
<evidence type="ECO:0008006" key="4">
    <source>
        <dbReference type="Google" id="ProtNLM"/>
    </source>
</evidence>
<feature type="compositionally biased region" description="Basic and acidic residues" evidence="1">
    <location>
        <begin position="95"/>
        <end position="112"/>
    </location>
</feature>
<evidence type="ECO:0000313" key="2">
    <source>
        <dbReference type="EMBL" id="MBM9509762.1"/>
    </source>
</evidence>
<dbReference type="EMBL" id="JADKYB010000028">
    <property type="protein sequence ID" value="MBM9509762.1"/>
    <property type="molecule type" value="Genomic_DNA"/>
</dbReference>
<evidence type="ECO:0000313" key="3">
    <source>
        <dbReference type="Proteomes" id="UP000749040"/>
    </source>
</evidence>